<dbReference type="AlphaFoldDB" id="A0A8J4QSP8"/>
<keyword evidence="11" id="KW-1185">Reference proteome</keyword>
<evidence type="ECO:0000256" key="9">
    <source>
        <dbReference type="SAM" id="MobiDB-lite"/>
    </source>
</evidence>
<dbReference type="GO" id="GO:0005524">
    <property type="term" value="F:ATP binding"/>
    <property type="evidence" value="ECO:0007669"/>
    <property type="project" value="UniProtKB-KW"/>
</dbReference>
<dbReference type="GO" id="GO:0004674">
    <property type="term" value="F:protein serine/threonine kinase activity"/>
    <property type="evidence" value="ECO:0007669"/>
    <property type="project" value="UniProtKB-KW"/>
</dbReference>
<evidence type="ECO:0000313" key="11">
    <source>
        <dbReference type="Proteomes" id="UP000737018"/>
    </source>
</evidence>
<dbReference type="Gene3D" id="1.10.510.10">
    <property type="entry name" value="Transferase(Phosphotransferase) domain 1"/>
    <property type="match status" value="1"/>
</dbReference>
<evidence type="ECO:0000256" key="3">
    <source>
        <dbReference type="ARBA" id="ARBA00022679"/>
    </source>
</evidence>
<evidence type="ECO:0000256" key="8">
    <source>
        <dbReference type="ARBA" id="ARBA00048679"/>
    </source>
</evidence>
<evidence type="ECO:0000256" key="7">
    <source>
        <dbReference type="ARBA" id="ARBA00047899"/>
    </source>
</evidence>
<keyword evidence="2" id="KW-0723">Serine/threonine-protein kinase</keyword>
<proteinExistence type="predicted"/>
<comment type="catalytic activity">
    <reaction evidence="8">
        <text>L-seryl-[protein] + ATP = O-phospho-L-seryl-[protein] + ADP + H(+)</text>
        <dbReference type="Rhea" id="RHEA:17989"/>
        <dbReference type="Rhea" id="RHEA-COMP:9863"/>
        <dbReference type="Rhea" id="RHEA-COMP:11604"/>
        <dbReference type="ChEBI" id="CHEBI:15378"/>
        <dbReference type="ChEBI" id="CHEBI:29999"/>
        <dbReference type="ChEBI" id="CHEBI:30616"/>
        <dbReference type="ChEBI" id="CHEBI:83421"/>
        <dbReference type="ChEBI" id="CHEBI:456216"/>
        <dbReference type="EC" id="2.7.11.1"/>
    </reaction>
</comment>
<keyword evidence="3" id="KW-0808">Transferase</keyword>
<keyword evidence="4" id="KW-0547">Nucleotide-binding</keyword>
<keyword evidence="6" id="KW-0067">ATP-binding</keyword>
<name>A0A8J4QSP8_9ROSI</name>
<evidence type="ECO:0000313" key="10">
    <source>
        <dbReference type="EMBL" id="KAF3958701.1"/>
    </source>
</evidence>
<evidence type="ECO:0000256" key="6">
    <source>
        <dbReference type="ARBA" id="ARBA00022840"/>
    </source>
</evidence>
<evidence type="ECO:0000256" key="1">
    <source>
        <dbReference type="ARBA" id="ARBA00012513"/>
    </source>
</evidence>
<accession>A0A8J4QSP8</accession>
<comment type="catalytic activity">
    <reaction evidence="7">
        <text>L-threonyl-[protein] + ATP = O-phospho-L-threonyl-[protein] + ADP + H(+)</text>
        <dbReference type="Rhea" id="RHEA:46608"/>
        <dbReference type="Rhea" id="RHEA-COMP:11060"/>
        <dbReference type="Rhea" id="RHEA-COMP:11605"/>
        <dbReference type="ChEBI" id="CHEBI:15378"/>
        <dbReference type="ChEBI" id="CHEBI:30013"/>
        <dbReference type="ChEBI" id="CHEBI:30616"/>
        <dbReference type="ChEBI" id="CHEBI:61977"/>
        <dbReference type="ChEBI" id="CHEBI:456216"/>
        <dbReference type="EC" id="2.7.11.1"/>
    </reaction>
</comment>
<evidence type="ECO:0000256" key="5">
    <source>
        <dbReference type="ARBA" id="ARBA00022777"/>
    </source>
</evidence>
<dbReference type="InterPro" id="IPR051420">
    <property type="entry name" value="Ser_Thr_Kinases_DiverseReg"/>
</dbReference>
<keyword evidence="5" id="KW-0418">Kinase</keyword>
<evidence type="ECO:0000256" key="4">
    <source>
        <dbReference type="ARBA" id="ARBA00022741"/>
    </source>
</evidence>
<feature type="compositionally biased region" description="Low complexity" evidence="9">
    <location>
        <begin position="11"/>
        <end position="30"/>
    </location>
</feature>
<reference evidence="10" key="1">
    <citation type="submission" date="2020-03" db="EMBL/GenBank/DDBJ databases">
        <title>Castanea mollissima Vanexum genome sequencing.</title>
        <authorList>
            <person name="Staton M."/>
        </authorList>
    </citation>
    <scope>NUCLEOTIDE SEQUENCE</scope>
    <source>
        <tissue evidence="10">Leaf</tissue>
    </source>
</reference>
<sequence length="108" mass="11731">MGHHPGDLICSLSTSSPSTSSPSTLSSLPSDAYSMQLKDVLDKRLATPDPELADEVVTIARLAFSCISADPQVRPTMQHVCQGLSTHRQSFSESFDMVTLRQLLNLEV</sequence>
<dbReference type="EC" id="2.7.11.1" evidence="1"/>
<comment type="caution">
    <text evidence="10">The sequence shown here is derived from an EMBL/GenBank/DDBJ whole genome shotgun (WGS) entry which is preliminary data.</text>
</comment>
<organism evidence="10 11">
    <name type="scientific">Castanea mollissima</name>
    <name type="common">Chinese chestnut</name>
    <dbReference type="NCBI Taxonomy" id="60419"/>
    <lineage>
        <taxon>Eukaryota</taxon>
        <taxon>Viridiplantae</taxon>
        <taxon>Streptophyta</taxon>
        <taxon>Embryophyta</taxon>
        <taxon>Tracheophyta</taxon>
        <taxon>Spermatophyta</taxon>
        <taxon>Magnoliopsida</taxon>
        <taxon>eudicotyledons</taxon>
        <taxon>Gunneridae</taxon>
        <taxon>Pentapetalae</taxon>
        <taxon>rosids</taxon>
        <taxon>fabids</taxon>
        <taxon>Fagales</taxon>
        <taxon>Fagaceae</taxon>
        <taxon>Castanea</taxon>
    </lineage>
</organism>
<gene>
    <name evidence="10" type="ORF">CMV_016416</name>
</gene>
<evidence type="ECO:0000256" key="2">
    <source>
        <dbReference type="ARBA" id="ARBA00022527"/>
    </source>
</evidence>
<feature type="region of interest" description="Disordered" evidence="9">
    <location>
        <begin position="1"/>
        <end position="30"/>
    </location>
</feature>
<dbReference type="EMBL" id="JRKL02002496">
    <property type="protein sequence ID" value="KAF3958701.1"/>
    <property type="molecule type" value="Genomic_DNA"/>
</dbReference>
<dbReference type="PANTHER" id="PTHR48005:SF70">
    <property type="entry name" value="MDIS1-INTERACTING RECEPTOR LIKE KINASE 2-LIKE"/>
    <property type="match status" value="1"/>
</dbReference>
<protein>
    <recommendedName>
        <fullName evidence="1">non-specific serine/threonine protein kinase</fullName>
        <ecNumber evidence="1">2.7.11.1</ecNumber>
    </recommendedName>
</protein>
<dbReference type="OrthoDB" id="676979at2759"/>
<dbReference type="Proteomes" id="UP000737018">
    <property type="component" value="Unassembled WGS sequence"/>
</dbReference>
<dbReference type="PANTHER" id="PTHR48005">
    <property type="entry name" value="LEUCINE RICH REPEAT KINASE 2"/>
    <property type="match status" value="1"/>
</dbReference>